<evidence type="ECO:0000313" key="3">
    <source>
        <dbReference type="Proteomes" id="UP000055048"/>
    </source>
</evidence>
<comment type="caution">
    <text evidence="2">The sequence shown here is derived from an EMBL/GenBank/DDBJ whole genome shotgun (WGS) entry which is preliminary data.</text>
</comment>
<evidence type="ECO:0000313" key="1">
    <source>
        <dbReference type="EMBL" id="KRX40520.1"/>
    </source>
</evidence>
<dbReference type="OrthoDB" id="5930028at2759"/>
<gene>
    <name evidence="1" type="ORF">T05_3891</name>
    <name evidence="2" type="ORF">T05_8093</name>
</gene>
<reference evidence="2 3" key="1">
    <citation type="submission" date="2015-01" db="EMBL/GenBank/DDBJ databases">
        <title>Evolution of Trichinella species and genotypes.</title>
        <authorList>
            <person name="Korhonen P.K."/>
            <person name="Edoardo P."/>
            <person name="Giuseppe L.R."/>
            <person name="Gasser R.B."/>
        </authorList>
    </citation>
    <scope>NUCLEOTIDE SEQUENCE [LARGE SCALE GENOMIC DNA]</scope>
    <source>
        <strain evidence="2">ISS417</strain>
    </source>
</reference>
<sequence length="226" mass="26832">MAHHNFRLDKEKASLNEWTMMKIDIKIRLMIHCMQIRKHVTNRNKQSTERICQIEWLPSMDEMDTKIPHYKDAINICRYNAYRRNSSPMRHSFLLMTAMPWTPLWKRGDLVGAMSKRPGHVVSQSFLFALATPTYCMFRLFCAQPLPYDLGIRFLCLESLRAFRPQFLSRFRFMADNSIFQFHINALSQPTVRQHPLNHNPRRRVHRSIAKHCMHFLIEDGVSSDL</sequence>
<name>A0A0V0TVA1_9BILA</name>
<keyword evidence="3" id="KW-1185">Reference proteome</keyword>
<dbReference type="AlphaFoldDB" id="A0A0V0TVA1"/>
<protein>
    <submittedName>
        <fullName evidence="2">Uncharacterized protein</fullName>
    </submittedName>
</protein>
<dbReference type="EMBL" id="JYDJ01000131">
    <property type="protein sequence ID" value="KRX42914.1"/>
    <property type="molecule type" value="Genomic_DNA"/>
</dbReference>
<dbReference type="EMBL" id="JYDJ01000197">
    <property type="protein sequence ID" value="KRX40520.1"/>
    <property type="molecule type" value="Genomic_DNA"/>
</dbReference>
<proteinExistence type="predicted"/>
<dbReference type="Proteomes" id="UP000055048">
    <property type="component" value="Unassembled WGS sequence"/>
</dbReference>
<evidence type="ECO:0000313" key="2">
    <source>
        <dbReference type="EMBL" id="KRX42914.1"/>
    </source>
</evidence>
<organism evidence="2 3">
    <name type="scientific">Trichinella murrelli</name>
    <dbReference type="NCBI Taxonomy" id="144512"/>
    <lineage>
        <taxon>Eukaryota</taxon>
        <taxon>Metazoa</taxon>
        <taxon>Ecdysozoa</taxon>
        <taxon>Nematoda</taxon>
        <taxon>Enoplea</taxon>
        <taxon>Dorylaimia</taxon>
        <taxon>Trichinellida</taxon>
        <taxon>Trichinellidae</taxon>
        <taxon>Trichinella</taxon>
    </lineage>
</organism>
<accession>A0A0V0TVA1</accession>